<protein>
    <recommendedName>
        <fullName evidence="10">RING-type domain-containing protein</fullName>
    </recommendedName>
</protein>
<evidence type="ECO:0000259" key="7">
    <source>
        <dbReference type="PROSITE" id="PS50119"/>
    </source>
</evidence>
<evidence type="ECO:0000256" key="5">
    <source>
        <dbReference type="SAM" id="Coils"/>
    </source>
</evidence>
<organism evidence="8 9">
    <name type="scientific">Blepharisma stoltei</name>
    <dbReference type="NCBI Taxonomy" id="1481888"/>
    <lineage>
        <taxon>Eukaryota</taxon>
        <taxon>Sar</taxon>
        <taxon>Alveolata</taxon>
        <taxon>Ciliophora</taxon>
        <taxon>Postciliodesmatophora</taxon>
        <taxon>Heterotrichea</taxon>
        <taxon>Heterotrichida</taxon>
        <taxon>Blepharismidae</taxon>
        <taxon>Blepharisma</taxon>
    </lineage>
</organism>
<dbReference type="InterPro" id="IPR027370">
    <property type="entry name" value="Znf-RING_euk"/>
</dbReference>
<dbReference type="InterPro" id="IPR001841">
    <property type="entry name" value="Znf_RING"/>
</dbReference>
<dbReference type="AlphaFoldDB" id="A0AAU9J3D3"/>
<dbReference type="PANTHER" id="PTHR47156">
    <property type="entry name" value="PROTEIN CBG20824"/>
    <property type="match status" value="1"/>
</dbReference>
<evidence type="ECO:0000313" key="9">
    <source>
        <dbReference type="Proteomes" id="UP001162131"/>
    </source>
</evidence>
<dbReference type="Gene3D" id="3.30.160.60">
    <property type="entry name" value="Classic Zinc Finger"/>
    <property type="match status" value="1"/>
</dbReference>
<dbReference type="SMART" id="SM00184">
    <property type="entry name" value="RING"/>
    <property type="match status" value="1"/>
</dbReference>
<feature type="coiled-coil region" evidence="5">
    <location>
        <begin position="338"/>
        <end position="372"/>
    </location>
</feature>
<dbReference type="InterPro" id="IPR013083">
    <property type="entry name" value="Znf_RING/FYVE/PHD"/>
</dbReference>
<feature type="domain" description="B box-type" evidence="7">
    <location>
        <begin position="216"/>
        <end position="255"/>
    </location>
</feature>
<keyword evidence="9" id="KW-1185">Reference proteome</keyword>
<dbReference type="SUPFAM" id="SSF57845">
    <property type="entry name" value="B-box zinc-binding domain"/>
    <property type="match status" value="1"/>
</dbReference>
<gene>
    <name evidence="8" type="ORF">BSTOLATCC_MIC24358</name>
</gene>
<comment type="caution">
    <text evidence="8">The sequence shown here is derived from an EMBL/GenBank/DDBJ whole genome shotgun (WGS) entry which is preliminary data.</text>
</comment>
<dbReference type="InterPro" id="IPR052667">
    <property type="entry name" value="E3_ubiquitin-ligase_RING"/>
</dbReference>
<dbReference type="EMBL" id="CAJZBQ010000023">
    <property type="protein sequence ID" value="CAG9319811.1"/>
    <property type="molecule type" value="Genomic_DNA"/>
</dbReference>
<evidence type="ECO:0000256" key="1">
    <source>
        <dbReference type="ARBA" id="ARBA00022723"/>
    </source>
</evidence>
<dbReference type="Gene3D" id="3.30.40.10">
    <property type="entry name" value="Zinc/RING finger domain, C3HC4 (zinc finger)"/>
    <property type="match status" value="1"/>
</dbReference>
<dbReference type="PROSITE" id="PS50119">
    <property type="entry name" value="ZF_BBOX"/>
    <property type="match status" value="1"/>
</dbReference>
<dbReference type="InterPro" id="IPR000315">
    <property type="entry name" value="Znf_B-box"/>
</dbReference>
<dbReference type="PROSITE" id="PS50089">
    <property type="entry name" value="ZF_RING_2"/>
    <property type="match status" value="1"/>
</dbReference>
<proteinExistence type="predicted"/>
<evidence type="ECO:0000256" key="4">
    <source>
        <dbReference type="PROSITE-ProRule" id="PRU00024"/>
    </source>
</evidence>
<dbReference type="PANTHER" id="PTHR47156:SF10">
    <property type="entry name" value="E3 UBIQUITIN-PROTEIN LIGASE TRIM-21-RELATED"/>
    <property type="match status" value="1"/>
</dbReference>
<keyword evidence="1" id="KW-0479">Metal-binding</keyword>
<sequence length="422" mass="48691">MDTIPSDQEEHEQELFREGCCPYCNEELGSIHLHIHLNSCDVYNEIVDRTENIDINSRWASLRNSISQANPNEIFDSDEDIHISSSSDSVSVSEYENLGYSFPFPFDSRLDTPQFGYTFMKHSKIPSYPCVYPLRPQSKHNRQFIGCPVCFNEYNVISHFPLVLPACGHTACKVCLEKIAEERSVIKCPVCRSMNFKEVYSLPVNYALLDVSEHKEHKELCSKHNSEIIAYCKDDDVLLCGACVFDHKAHDSFLLSDSRATEVAKNRMENIDSQEKEINKVKRIWQTAAKEMKTYTDEINIAMEIHTGELKKHAKIMIKKIKENTAQCINQLGNFLQKENIEKVKKKINEKIKIVNNELKLLDDKKSKYEELSIIEKLKKPSIEALEDKEPPNIDNFKAIVAKLRLEINYEDAIMNMNFPLK</sequence>
<keyword evidence="5" id="KW-0175">Coiled coil</keyword>
<evidence type="ECO:0000256" key="3">
    <source>
        <dbReference type="ARBA" id="ARBA00022833"/>
    </source>
</evidence>
<evidence type="ECO:0000256" key="2">
    <source>
        <dbReference type="ARBA" id="ARBA00022771"/>
    </source>
</evidence>
<accession>A0AAU9J3D3</accession>
<reference evidence="8" key="1">
    <citation type="submission" date="2021-09" db="EMBL/GenBank/DDBJ databases">
        <authorList>
            <consortium name="AG Swart"/>
            <person name="Singh M."/>
            <person name="Singh A."/>
            <person name="Seah K."/>
            <person name="Emmerich C."/>
        </authorList>
    </citation>
    <scope>NUCLEOTIDE SEQUENCE</scope>
    <source>
        <strain evidence="8">ATCC30299</strain>
    </source>
</reference>
<dbReference type="Pfam" id="PF13445">
    <property type="entry name" value="zf-RING_UBOX"/>
    <property type="match status" value="1"/>
</dbReference>
<dbReference type="GO" id="GO:0008270">
    <property type="term" value="F:zinc ion binding"/>
    <property type="evidence" value="ECO:0007669"/>
    <property type="project" value="UniProtKB-KW"/>
</dbReference>
<evidence type="ECO:0000313" key="8">
    <source>
        <dbReference type="EMBL" id="CAG9319811.1"/>
    </source>
</evidence>
<dbReference type="Pfam" id="PF00643">
    <property type="entry name" value="zf-B_box"/>
    <property type="match status" value="1"/>
</dbReference>
<evidence type="ECO:0008006" key="10">
    <source>
        <dbReference type="Google" id="ProtNLM"/>
    </source>
</evidence>
<dbReference type="SMART" id="SM00336">
    <property type="entry name" value="BBOX"/>
    <property type="match status" value="1"/>
</dbReference>
<evidence type="ECO:0000259" key="6">
    <source>
        <dbReference type="PROSITE" id="PS50089"/>
    </source>
</evidence>
<feature type="domain" description="RING-type" evidence="6">
    <location>
        <begin position="147"/>
        <end position="192"/>
    </location>
</feature>
<keyword evidence="2 4" id="KW-0863">Zinc-finger</keyword>
<name>A0AAU9J3D3_9CILI</name>
<keyword evidence="3" id="KW-0862">Zinc</keyword>
<dbReference type="Proteomes" id="UP001162131">
    <property type="component" value="Unassembled WGS sequence"/>
</dbReference>
<dbReference type="SUPFAM" id="SSF57850">
    <property type="entry name" value="RING/U-box"/>
    <property type="match status" value="1"/>
</dbReference>